<evidence type="ECO:0000313" key="2">
    <source>
        <dbReference type="EMBL" id="KAE9389356.1"/>
    </source>
</evidence>
<gene>
    <name evidence="2" type="ORF">BT96DRAFT_1025085</name>
</gene>
<evidence type="ECO:0000256" key="1">
    <source>
        <dbReference type="SAM" id="Phobius"/>
    </source>
</evidence>
<dbReference type="Proteomes" id="UP000799118">
    <property type="component" value="Unassembled WGS sequence"/>
</dbReference>
<keyword evidence="1" id="KW-0812">Transmembrane</keyword>
<dbReference type="AlphaFoldDB" id="A0A6A4GV61"/>
<reference evidence="2" key="1">
    <citation type="journal article" date="2019" name="Environ. Microbiol.">
        <title>Fungal ecological strategies reflected in gene transcription - a case study of two litter decomposers.</title>
        <authorList>
            <person name="Barbi F."/>
            <person name="Kohler A."/>
            <person name="Barry K."/>
            <person name="Baskaran P."/>
            <person name="Daum C."/>
            <person name="Fauchery L."/>
            <person name="Ihrmark K."/>
            <person name="Kuo A."/>
            <person name="LaButti K."/>
            <person name="Lipzen A."/>
            <person name="Morin E."/>
            <person name="Grigoriev I.V."/>
            <person name="Henrissat B."/>
            <person name="Lindahl B."/>
            <person name="Martin F."/>
        </authorList>
    </citation>
    <scope>NUCLEOTIDE SEQUENCE</scope>
    <source>
        <strain evidence="2">JB14</strain>
    </source>
</reference>
<sequence>MAIGSDKRTEETQFKNPDHKDEIVLNGKRISHVEQADDEAIWSTSPEGLQLKLDVFFRRCQRNSMTISVKKTKWMLFGLFLRTIPVFTIDNVPIDLIDRYKYAMFGLEPLIGCTPAKDRINLYMARVDPHLTFGFEVVLDLDLSLLSELEHIQHLFLRRLLGLQRRSMLVILFSETGLLPIRYHRISLALGFLHYLLGVPPTHLAKTALENAFSLSNRGYANWINDLVSILYHLPVPVVCSITELRDFERINKLIDGVLKSCEISIQTLLQTHTRTHFLMELSSTTKTASDKGTVPRFPATGGYVASAKQESKMSVMLYLPVKGAVLYAIFAIFATAS</sequence>
<accession>A0A6A4GV61</accession>
<keyword evidence="3" id="KW-1185">Reference proteome</keyword>
<evidence type="ECO:0008006" key="4">
    <source>
        <dbReference type="Google" id="ProtNLM"/>
    </source>
</evidence>
<dbReference type="EMBL" id="ML769700">
    <property type="protein sequence ID" value="KAE9389356.1"/>
    <property type="molecule type" value="Genomic_DNA"/>
</dbReference>
<name>A0A6A4GV61_9AGAR</name>
<protein>
    <recommendedName>
        <fullName evidence="4">Reverse transcriptase domain-containing protein</fullName>
    </recommendedName>
</protein>
<keyword evidence="1" id="KW-1133">Transmembrane helix</keyword>
<dbReference type="OrthoDB" id="3065006at2759"/>
<proteinExistence type="predicted"/>
<feature type="transmembrane region" description="Helical" evidence="1">
    <location>
        <begin position="316"/>
        <end position="337"/>
    </location>
</feature>
<organism evidence="2 3">
    <name type="scientific">Gymnopus androsaceus JB14</name>
    <dbReference type="NCBI Taxonomy" id="1447944"/>
    <lineage>
        <taxon>Eukaryota</taxon>
        <taxon>Fungi</taxon>
        <taxon>Dikarya</taxon>
        <taxon>Basidiomycota</taxon>
        <taxon>Agaricomycotina</taxon>
        <taxon>Agaricomycetes</taxon>
        <taxon>Agaricomycetidae</taxon>
        <taxon>Agaricales</taxon>
        <taxon>Marasmiineae</taxon>
        <taxon>Omphalotaceae</taxon>
        <taxon>Gymnopus</taxon>
    </lineage>
</organism>
<keyword evidence="1" id="KW-0472">Membrane</keyword>
<evidence type="ECO:0000313" key="3">
    <source>
        <dbReference type="Proteomes" id="UP000799118"/>
    </source>
</evidence>